<accession>A0A6L5XLA2</accession>
<keyword evidence="3" id="KW-1185">Reference proteome</keyword>
<dbReference type="AlphaFoldDB" id="A0A6L5XLA2"/>
<evidence type="ECO:0000256" key="1">
    <source>
        <dbReference type="ARBA" id="ARBA00023002"/>
    </source>
</evidence>
<gene>
    <name evidence="2" type="ORF">FYJ44_08085</name>
</gene>
<reference evidence="2 3" key="1">
    <citation type="submission" date="2019-09" db="EMBL/GenBank/DDBJ databases">
        <title>In-depth cultivation of the pig gut microbiome towards novel bacterial diversity and tailored functional studies.</title>
        <authorList>
            <person name="Wylensek D."/>
            <person name="Hitch T.C.A."/>
            <person name="Clavel T."/>
        </authorList>
    </citation>
    <scope>NUCLEOTIDE SEQUENCE [LARGE SCALE GENOMIC DNA]</scope>
    <source>
        <strain evidence="2 3">PG-178-WT-4</strain>
    </source>
</reference>
<name>A0A6L5XLA2_9BACT</name>
<dbReference type="GO" id="GO:0016491">
    <property type="term" value="F:oxidoreductase activity"/>
    <property type="evidence" value="ECO:0007669"/>
    <property type="project" value="UniProtKB-KW"/>
</dbReference>
<organism evidence="2 3">
    <name type="scientific">Desulfovibrio porci</name>
    <dbReference type="NCBI Taxonomy" id="2605782"/>
    <lineage>
        <taxon>Bacteria</taxon>
        <taxon>Pseudomonadati</taxon>
        <taxon>Thermodesulfobacteriota</taxon>
        <taxon>Desulfovibrionia</taxon>
        <taxon>Desulfovibrionales</taxon>
        <taxon>Desulfovibrionaceae</taxon>
        <taxon>Desulfovibrio</taxon>
    </lineage>
</organism>
<dbReference type="InterPro" id="IPR042204">
    <property type="entry name" value="2Fe-2S-bd_N"/>
</dbReference>
<protein>
    <submittedName>
        <fullName evidence="2">(2Fe-2S)-binding protein</fullName>
    </submittedName>
</protein>
<proteinExistence type="predicted"/>
<evidence type="ECO:0000313" key="3">
    <source>
        <dbReference type="Proteomes" id="UP000477488"/>
    </source>
</evidence>
<evidence type="ECO:0000313" key="2">
    <source>
        <dbReference type="EMBL" id="MSS28000.1"/>
    </source>
</evidence>
<dbReference type="SUPFAM" id="SSF54292">
    <property type="entry name" value="2Fe-2S ferredoxin-like"/>
    <property type="match status" value="1"/>
</dbReference>
<comment type="caution">
    <text evidence="2">The sequence shown here is derived from an EMBL/GenBank/DDBJ whole genome shotgun (WGS) entry which is preliminary data.</text>
</comment>
<dbReference type="RefSeq" id="WP_154511002.1">
    <property type="nucleotide sequence ID" value="NZ_VUMH01000007.1"/>
</dbReference>
<dbReference type="Gene3D" id="3.10.20.440">
    <property type="entry name" value="2Fe-2S iron-sulphur cluster binding domain, sarcosine oxidase, alpha subunit, N-terminal domain"/>
    <property type="match status" value="1"/>
</dbReference>
<dbReference type="Proteomes" id="UP000477488">
    <property type="component" value="Unassembled WGS sequence"/>
</dbReference>
<dbReference type="InterPro" id="IPR036010">
    <property type="entry name" value="2Fe-2S_ferredoxin-like_sf"/>
</dbReference>
<dbReference type="EMBL" id="VUMH01000007">
    <property type="protein sequence ID" value="MSS28000.1"/>
    <property type="molecule type" value="Genomic_DNA"/>
</dbReference>
<sequence>MFKKVREPKGNVVTIYFEDQPVQAEEGITVAAAVLNPAEGWTRTSHGGQRRGPFCQMGVCFECLMTIDGIPNRQACLTVVTEGMRVNRQSGAPDMRKEEKSHA</sequence>
<dbReference type="GO" id="GO:0051536">
    <property type="term" value="F:iron-sulfur cluster binding"/>
    <property type="evidence" value="ECO:0007669"/>
    <property type="project" value="InterPro"/>
</dbReference>
<dbReference type="Pfam" id="PF13510">
    <property type="entry name" value="Fer2_4"/>
    <property type="match status" value="1"/>
</dbReference>
<keyword evidence="1" id="KW-0560">Oxidoreductase</keyword>